<proteinExistence type="predicted"/>
<dbReference type="EMBL" id="JAAXPJ010000027">
    <property type="protein sequence ID" value="NKZ15753.1"/>
    <property type="molecule type" value="Genomic_DNA"/>
</dbReference>
<feature type="compositionally biased region" description="Pro residues" evidence="1">
    <location>
        <begin position="37"/>
        <end position="50"/>
    </location>
</feature>
<reference evidence="2 3" key="1">
    <citation type="submission" date="2020-04" db="EMBL/GenBank/DDBJ databases">
        <title>MicrobeNet Type strains.</title>
        <authorList>
            <person name="Nicholson A.C."/>
        </authorList>
    </citation>
    <scope>NUCLEOTIDE SEQUENCE [LARGE SCALE GENOMIC DNA]</scope>
    <source>
        <strain evidence="2 3">ATCC 700731</strain>
    </source>
</reference>
<comment type="caution">
    <text evidence="2">The sequence shown here is derived from an EMBL/GenBank/DDBJ whole genome shotgun (WGS) entry which is preliminary data.</text>
</comment>
<dbReference type="RefSeq" id="WP_044524915.1">
    <property type="nucleotide sequence ID" value="NZ_HG322955.1"/>
</dbReference>
<organism evidence="2 3">
    <name type="scientific">Mycolicibacterium septicum DSM 44393</name>
    <dbReference type="NCBI Taxonomy" id="1341646"/>
    <lineage>
        <taxon>Bacteria</taxon>
        <taxon>Bacillati</taxon>
        <taxon>Actinomycetota</taxon>
        <taxon>Actinomycetes</taxon>
        <taxon>Mycobacteriales</taxon>
        <taxon>Mycobacteriaceae</taxon>
        <taxon>Mycolicibacterium</taxon>
    </lineage>
</organism>
<evidence type="ECO:0000313" key="2">
    <source>
        <dbReference type="EMBL" id="NKZ15753.1"/>
    </source>
</evidence>
<feature type="region of interest" description="Disordered" evidence="1">
    <location>
        <begin position="1"/>
        <end position="84"/>
    </location>
</feature>
<dbReference type="AlphaFoldDB" id="A0A7X6MXB2"/>
<protein>
    <submittedName>
        <fullName evidence="2">Uncharacterized protein</fullName>
    </submittedName>
</protein>
<evidence type="ECO:0000256" key="1">
    <source>
        <dbReference type="SAM" id="MobiDB-lite"/>
    </source>
</evidence>
<accession>A0A7X6MXB2</accession>
<feature type="compositionally biased region" description="Polar residues" evidence="1">
    <location>
        <begin position="59"/>
        <end position="70"/>
    </location>
</feature>
<sequence>MSEGKSIGLQLESTRPLSRAERRAQAARIHGEEEPTEPTPAPAQVVPPQPQDVMPKANPDTTEQQGSSGSVKLKPRRRATKGPFSTQLHVATLARIEWITRRGYVLTDTVDDAINAYLDAANVPRPDENGHMPPS</sequence>
<dbReference type="GeneID" id="98803058"/>
<gene>
    <name evidence="2" type="ORF">HGA11_32785</name>
</gene>
<dbReference type="Proteomes" id="UP000518188">
    <property type="component" value="Unassembled WGS sequence"/>
</dbReference>
<evidence type="ECO:0000313" key="3">
    <source>
        <dbReference type="Proteomes" id="UP000518188"/>
    </source>
</evidence>
<name>A0A7X6MXB2_9MYCO</name>
<feature type="compositionally biased region" description="Basic and acidic residues" evidence="1">
    <location>
        <begin position="18"/>
        <end position="33"/>
    </location>
</feature>